<keyword evidence="2" id="KW-1185">Reference proteome</keyword>
<reference evidence="1" key="1">
    <citation type="submission" date="2020-01" db="EMBL/GenBank/DDBJ databases">
        <authorList>
            <consortium name="DOE Joint Genome Institute"/>
            <person name="Haridas S."/>
            <person name="Albert R."/>
            <person name="Binder M."/>
            <person name="Bloem J."/>
            <person name="Labutti K."/>
            <person name="Salamov A."/>
            <person name="Andreopoulos B."/>
            <person name="Baker S.E."/>
            <person name="Barry K."/>
            <person name="Bills G."/>
            <person name="Bluhm B.H."/>
            <person name="Cannon C."/>
            <person name="Castanera R."/>
            <person name="Culley D.E."/>
            <person name="Daum C."/>
            <person name="Ezra D."/>
            <person name="Gonzalez J.B."/>
            <person name="Henrissat B."/>
            <person name="Kuo A."/>
            <person name="Liang C."/>
            <person name="Lipzen A."/>
            <person name="Lutzoni F."/>
            <person name="Magnuson J."/>
            <person name="Mondo S."/>
            <person name="Nolan M."/>
            <person name="Ohm R."/>
            <person name="Pangilinan J."/>
            <person name="Park H.-J."/>
            <person name="Ramirez L."/>
            <person name="Alfaro M."/>
            <person name="Sun H."/>
            <person name="Tritt A."/>
            <person name="Yoshinaga Y."/>
            <person name="Zwiers L.-H."/>
            <person name="Turgeon B.G."/>
            <person name="Goodwin S.B."/>
            <person name="Spatafora J.W."/>
            <person name="Crous P.W."/>
            <person name="Grigoriev I.V."/>
        </authorList>
    </citation>
    <scope>NUCLEOTIDE SEQUENCE</scope>
    <source>
        <strain evidence="1">CBS 394.84</strain>
    </source>
</reference>
<accession>A0A9P4GAB7</accession>
<dbReference type="RefSeq" id="XP_040784666.1">
    <property type="nucleotide sequence ID" value="XM_040934086.1"/>
</dbReference>
<evidence type="ECO:0000313" key="1">
    <source>
        <dbReference type="EMBL" id="KAF1842103.1"/>
    </source>
</evidence>
<gene>
    <name evidence="1" type="ORF">K460DRAFT_370104</name>
</gene>
<dbReference type="AlphaFoldDB" id="A0A9P4GAB7"/>
<comment type="caution">
    <text evidence="1">The sequence shown here is derived from an EMBL/GenBank/DDBJ whole genome shotgun (WGS) entry which is preliminary data.</text>
</comment>
<evidence type="ECO:0000313" key="2">
    <source>
        <dbReference type="Proteomes" id="UP000800039"/>
    </source>
</evidence>
<dbReference type="GeneID" id="63851337"/>
<dbReference type="Proteomes" id="UP000800039">
    <property type="component" value="Unassembled WGS sequence"/>
</dbReference>
<proteinExistence type="predicted"/>
<name>A0A9P4GAB7_9PLEO</name>
<sequence length="64" mass="7288">MRVRLAIVLGTWNMLTAYGLRSSRARHGRFTRSVPVTLPNGRRLHARGLIAISETLIFRPIFRG</sequence>
<organism evidence="1 2">
    <name type="scientific">Cucurbitaria berberidis CBS 394.84</name>
    <dbReference type="NCBI Taxonomy" id="1168544"/>
    <lineage>
        <taxon>Eukaryota</taxon>
        <taxon>Fungi</taxon>
        <taxon>Dikarya</taxon>
        <taxon>Ascomycota</taxon>
        <taxon>Pezizomycotina</taxon>
        <taxon>Dothideomycetes</taxon>
        <taxon>Pleosporomycetidae</taxon>
        <taxon>Pleosporales</taxon>
        <taxon>Pleosporineae</taxon>
        <taxon>Cucurbitariaceae</taxon>
        <taxon>Cucurbitaria</taxon>
    </lineage>
</organism>
<dbReference type="EMBL" id="ML976618">
    <property type="protein sequence ID" value="KAF1842103.1"/>
    <property type="molecule type" value="Genomic_DNA"/>
</dbReference>
<protein>
    <submittedName>
        <fullName evidence="1">Uncharacterized protein</fullName>
    </submittedName>
</protein>